<reference evidence="4" key="1">
    <citation type="submission" date="2016-05" db="EMBL/GenBank/DDBJ databases">
        <authorList>
            <person name="Lavstsen T."/>
            <person name="Jespersen J.S."/>
        </authorList>
    </citation>
    <scope>NUCLEOTIDE SEQUENCE</scope>
    <source>
        <tissue evidence="4">Brain</tissue>
    </source>
</reference>
<dbReference type="SMART" id="SM00409">
    <property type="entry name" value="IG"/>
    <property type="match status" value="1"/>
</dbReference>
<evidence type="ECO:0000259" key="3">
    <source>
        <dbReference type="PROSITE" id="PS50835"/>
    </source>
</evidence>
<accession>A0A1A8EPE4</accession>
<dbReference type="GO" id="GO:0045121">
    <property type="term" value="C:membrane raft"/>
    <property type="evidence" value="ECO:0007669"/>
    <property type="project" value="TreeGrafter"/>
</dbReference>
<sequence>MKGRGATGDSKWIRMFLLVMMSTGVVSGDLLYTIRAGDDVTLSCENVIKGHRNCDTTTWTYSKAGKTAQELVTHGQVKYRRSDPLSLAGNCSLVLRNISAEDAGLYICQQYEGEGGGPSHPDAPVYLSVVTLREQTEQNKVTFTCSVSPYDEWFYTSRHKVKWLFKGNDVEKDHPDIKTSSPFSCSAAVTFQTSTYVYSSRFNLFKCEVETENKQQLFTFSSGPTGRKTDTTESAGESRAAEQGWTWVYVGVGVATVALIIGLALVILKRNQVLQQKGPKHSSGGTTSDPDAAPCASEQEQVEAEGGIAYASISYSKKPNRSSREINVDADVTYSVVKAPPTDPNSLYASVVKNPKQ</sequence>
<dbReference type="PANTHER" id="PTHR11422:SF5">
    <property type="entry name" value="DIVERSE IMMUNOGLOBULIN DOMAIN-CONTAINING PROTEIN 1.1 ISOFORM X1-RELATED"/>
    <property type="match status" value="1"/>
</dbReference>
<reference evidence="4" key="2">
    <citation type="submission" date="2016-06" db="EMBL/GenBank/DDBJ databases">
        <title>The genome of a short-lived fish provides insights into sex chromosome evolution and the genetic control of aging.</title>
        <authorList>
            <person name="Reichwald K."/>
            <person name="Felder M."/>
            <person name="Petzold A."/>
            <person name="Koch P."/>
            <person name="Groth M."/>
            <person name="Platzer M."/>
        </authorList>
    </citation>
    <scope>NUCLEOTIDE SEQUENCE</scope>
    <source>
        <tissue evidence="4">Brain</tissue>
    </source>
</reference>
<dbReference type="GO" id="GO:1990782">
    <property type="term" value="F:protein tyrosine kinase binding"/>
    <property type="evidence" value="ECO:0007669"/>
    <property type="project" value="TreeGrafter"/>
</dbReference>
<dbReference type="GO" id="GO:0070374">
    <property type="term" value="P:positive regulation of ERK1 and ERK2 cascade"/>
    <property type="evidence" value="ECO:0007669"/>
    <property type="project" value="TreeGrafter"/>
</dbReference>
<keyword evidence="2" id="KW-0812">Transmembrane</keyword>
<organism evidence="4">
    <name type="scientific">Nothobranchius korthausae</name>
    <dbReference type="NCBI Taxonomy" id="1143690"/>
    <lineage>
        <taxon>Eukaryota</taxon>
        <taxon>Metazoa</taxon>
        <taxon>Chordata</taxon>
        <taxon>Craniata</taxon>
        <taxon>Vertebrata</taxon>
        <taxon>Euteleostomi</taxon>
        <taxon>Actinopterygii</taxon>
        <taxon>Neopterygii</taxon>
        <taxon>Teleostei</taxon>
        <taxon>Neoteleostei</taxon>
        <taxon>Acanthomorphata</taxon>
        <taxon>Ovalentaria</taxon>
        <taxon>Atherinomorphae</taxon>
        <taxon>Cyprinodontiformes</taxon>
        <taxon>Nothobranchiidae</taxon>
        <taxon>Nothobranchius</taxon>
    </lineage>
</organism>
<name>A0A1A8EPE4_9TELE</name>
<dbReference type="GO" id="GO:0042110">
    <property type="term" value="P:T cell activation"/>
    <property type="evidence" value="ECO:0007669"/>
    <property type="project" value="TreeGrafter"/>
</dbReference>
<dbReference type="InterPro" id="IPR013783">
    <property type="entry name" value="Ig-like_fold"/>
</dbReference>
<dbReference type="GO" id="GO:0009897">
    <property type="term" value="C:external side of plasma membrane"/>
    <property type="evidence" value="ECO:0007669"/>
    <property type="project" value="TreeGrafter"/>
</dbReference>
<dbReference type="Pfam" id="PF07686">
    <property type="entry name" value="V-set"/>
    <property type="match status" value="1"/>
</dbReference>
<feature type="domain" description="Ig-like" evidence="3">
    <location>
        <begin position="124"/>
        <end position="219"/>
    </location>
</feature>
<feature type="domain" description="Ig-like" evidence="3">
    <location>
        <begin position="37"/>
        <end position="109"/>
    </location>
</feature>
<dbReference type="InterPro" id="IPR013106">
    <property type="entry name" value="Ig_V-set"/>
</dbReference>
<feature type="region of interest" description="Disordered" evidence="1">
    <location>
        <begin position="277"/>
        <end position="297"/>
    </location>
</feature>
<evidence type="ECO:0000256" key="1">
    <source>
        <dbReference type="SAM" id="MobiDB-lite"/>
    </source>
</evidence>
<dbReference type="GO" id="GO:0042289">
    <property type="term" value="F:MHC class II protein binding"/>
    <property type="evidence" value="ECO:0007669"/>
    <property type="project" value="TreeGrafter"/>
</dbReference>
<dbReference type="EMBL" id="HAEB01002215">
    <property type="protein sequence ID" value="SBQ48742.1"/>
    <property type="molecule type" value="Transcribed_RNA"/>
</dbReference>
<keyword evidence="2" id="KW-1133">Transmembrane helix</keyword>
<dbReference type="InterPro" id="IPR003599">
    <property type="entry name" value="Ig_sub"/>
</dbReference>
<dbReference type="PANTHER" id="PTHR11422">
    <property type="entry name" value="T-CELL SURFACE GLYCOPROTEIN CD4"/>
    <property type="match status" value="1"/>
</dbReference>
<dbReference type="GO" id="GO:0035723">
    <property type="term" value="P:interleukin-15-mediated signaling pathway"/>
    <property type="evidence" value="ECO:0007669"/>
    <property type="project" value="TreeGrafter"/>
</dbReference>
<evidence type="ECO:0000313" key="4">
    <source>
        <dbReference type="EMBL" id="SBQ48742.1"/>
    </source>
</evidence>
<feature type="transmembrane region" description="Helical" evidence="2">
    <location>
        <begin position="12"/>
        <end position="34"/>
    </location>
</feature>
<feature type="transmembrane region" description="Helical" evidence="2">
    <location>
        <begin position="247"/>
        <end position="268"/>
    </location>
</feature>
<evidence type="ECO:0000256" key="2">
    <source>
        <dbReference type="SAM" id="Phobius"/>
    </source>
</evidence>
<gene>
    <name evidence="4" type="primary">Nfu_g_1_018810</name>
</gene>
<protein>
    <recommendedName>
        <fullName evidence="3">Ig-like domain-containing protein</fullName>
    </recommendedName>
</protein>
<dbReference type="AlphaFoldDB" id="A0A1A8EPE4"/>
<dbReference type="Gene3D" id="2.60.40.10">
    <property type="entry name" value="Immunoglobulins"/>
    <property type="match status" value="2"/>
</dbReference>
<keyword evidence="2" id="KW-0472">Membrane</keyword>
<dbReference type="InterPro" id="IPR036179">
    <property type="entry name" value="Ig-like_dom_sf"/>
</dbReference>
<proteinExistence type="predicted"/>
<dbReference type="PROSITE" id="PS50835">
    <property type="entry name" value="IG_LIKE"/>
    <property type="match status" value="2"/>
</dbReference>
<dbReference type="InterPro" id="IPR007110">
    <property type="entry name" value="Ig-like_dom"/>
</dbReference>
<dbReference type="SUPFAM" id="SSF48726">
    <property type="entry name" value="Immunoglobulin"/>
    <property type="match status" value="2"/>
</dbReference>